<sequence>MEYGDKTFKGEKLYLYQGFDPANANVTNKLLWRGQKAVVNQRDADILFLWKRYELLHEKSREKLEVLREITGTVTHRKHLDSSIDFIGKLLFGVENGPSTLGAVRAPDQPLVDDWDCVKRMVS</sequence>
<dbReference type="Pfam" id="PF20985">
    <property type="entry name" value="Legum_prodom"/>
    <property type="match status" value="1"/>
</dbReference>
<comment type="similarity">
    <text evidence="1">Belongs to the peptidase C13 family.</text>
</comment>
<accession>A0A2S3GRZ7</accession>
<proteinExistence type="inferred from homology"/>
<dbReference type="Gene3D" id="1.10.132.130">
    <property type="match status" value="1"/>
</dbReference>
<dbReference type="PANTHER" id="PTHR12000:SF42">
    <property type="entry name" value="LEGUMAIN"/>
    <property type="match status" value="1"/>
</dbReference>
<protein>
    <recommendedName>
        <fullName evidence="2">Legumain prodomain domain-containing protein</fullName>
    </recommendedName>
</protein>
<feature type="domain" description="Legumain prodomain" evidence="2">
    <location>
        <begin position="69"/>
        <end position="122"/>
    </location>
</feature>
<dbReference type="EMBL" id="CM008046">
    <property type="protein sequence ID" value="PAN07561.1"/>
    <property type="molecule type" value="Genomic_DNA"/>
</dbReference>
<dbReference type="GO" id="GO:0004197">
    <property type="term" value="F:cysteine-type endopeptidase activity"/>
    <property type="evidence" value="ECO:0007669"/>
    <property type="project" value="TreeGrafter"/>
</dbReference>
<dbReference type="InterPro" id="IPR001096">
    <property type="entry name" value="Peptidase_C13"/>
</dbReference>
<reference evidence="3" key="1">
    <citation type="submission" date="2018-04" db="EMBL/GenBank/DDBJ databases">
        <title>WGS assembly of Panicum hallii.</title>
        <authorList>
            <person name="Lovell J."/>
            <person name="Jenkins J."/>
            <person name="Lowry D."/>
            <person name="Mamidi S."/>
            <person name="Sreedasyam A."/>
            <person name="Weng X."/>
            <person name="Barry K."/>
            <person name="Bonette J."/>
            <person name="Campitelli B."/>
            <person name="Daum C."/>
            <person name="Gordon S."/>
            <person name="Gould B."/>
            <person name="Lipzen A."/>
            <person name="Macqueen A."/>
            <person name="Palacio-Mejia J."/>
            <person name="Plott C."/>
            <person name="Shakirov E."/>
            <person name="Shu S."/>
            <person name="Yoshinaga Y."/>
            <person name="Zane M."/>
            <person name="Rokhsar D."/>
            <person name="Grimwood J."/>
            <person name="Schmutz J."/>
            <person name="Juenger T."/>
        </authorList>
    </citation>
    <scope>NUCLEOTIDE SEQUENCE [LARGE SCALE GENOMIC DNA]</scope>
    <source>
        <strain evidence="3">FIL2</strain>
    </source>
</reference>
<gene>
    <name evidence="3" type="ORF">PAHAL_1G345300</name>
</gene>
<dbReference type="InterPro" id="IPR046427">
    <property type="entry name" value="Legumain_prodom_sf"/>
</dbReference>
<evidence type="ECO:0000313" key="3">
    <source>
        <dbReference type="EMBL" id="PAN07561.1"/>
    </source>
</evidence>
<evidence type="ECO:0000259" key="2">
    <source>
        <dbReference type="Pfam" id="PF20985"/>
    </source>
</evidence>
<organism evidence="3">
    <name type="scientific">Panicum hallii</name>
    <dbReference type="NCBI Taxonomy" id="206008"/>
    <lineage>
        <taxon>Eukaryota</taxon>
        <taxon>Viridiplantae</taxon>
        <taxon>Streptophyta</taxon>
        <taxon>Embryophyta</taxon>
        <taxon>Tracheophyta</taxon>
        <taxon>Spermatophyta</taxon>
        <taxon>Magnoliopsida</taxon>
        <taxon>Liliopsida</taxon>
        <taxon>Poales</taxon>
        <taxon>Poaceae</taxon>
        <taxon>PACMAD clade</taxon>
        <taxon>Panicoideae</taxon>
        <taxon>Panicodae</taxon>
        <taxon>Paniceae</taxon>
        <taxon>Panicinae</taxon>
        <taxon>Panicum</taxon>
        <taxon>Panicum sect. Panicum</taxon>
    </lineage>
</organism>
<evidence type="ECO:0000256" key="1">
    <source>
        <dbReference type="ARBA" id="ARBA00009941"/>
    </source>
</evidence>
<dbReference type="GO" id="GO:0005773">
    <property type="term" value="C:vacuole"/>
    <property type="evidence" value="ECO:0007669"/>
    <property type="project" value="GOC"/>
</dbReference>
<dbReference type="GO" id="GO:0051603">
    <property type="term" value="P:proteolysis involved in protein catabolic process"/>
    <property type="evidence" value="ECO:0007669"/>
    <property type="project" value="TreeGrafter"/>
</dbReference>
<dbReference type="Gramene" id="PAN07561">
    <property type="protein sequence ID" value="PAN07561"/>
    <property type="gene ID" value="PAHAL_1G345300"/>
</dbReference>
<dbReference type="InterPro" id="IPR048501">
    <property type="entry name" value="Legum_prodom"/>
</dbReference>
<dbReference type="AlphaFoldDB" id="A0A2S3GRZ7"/>
<dbReference type="FunFam" id="1.10.132.130:FF:000001">
    <property type="entry name" value="Vacuolar-processing enzyme beta-isozyme"/>
    <property type="match status" value="1"/>
</dbReference>
<dbReference type="Proteomes" id="UP000243499">
    <property type="component" value="Chromosome 1"/>
</dbReference>
<dbReference type="GO" id="GO:0006624">
    <property type="term" value="P:vacuolar protein processing"/>
    <property type="evidence" value="ECO:0007669"/>
    <property type="project" value="TreeGrafter"/>
</dbReference>
<dbReference type="PANTHER" id="PTHR12000">
    <property type="entry name" value="HEMOGLOBINASE FAMILY MEMBER"/>
    <property type="match status" value="1"/>
</dbReference>
<name>A0A2S3GRZ7_9POAL</name>